<dbReference type="RefSeq" id="WP_345533537.1">
    <property type="nucleotide sequence ID" value="NZ_BAABLD010000008.1"/>
</dbReference>
<feature type="domain" description="Gp5/Type VI secretion system Vgr protein OB-fold" evidence="1">
    <location>
        <begin position="374"/>
        <end position="448"/>
    </location>
</feature>
<evidence type="ECO:0000313" key="2">
    <source>
        <dbReference type="EMBL" id="GAA5167672.1"/>
    </source>
</evidence>
<evidence type="ECO:0000313" key="3">
    <source>
        <dbReference type="Proteomes" id="UP001500547"/>
    </source>
</evidence>
<evidence type="ECO:0000259" key="1">
    <source>
        <dbReference type="Pfam" id="PF04717"/>
    </source>
</evidence>
<sequence>MSDTRALPVAAEHREFIVKVDGKEMSKEHQLLSVSISLVVNRIASARLVYLDGSAASSDFPLGNGDLLLPGKKIEILAGAGKSSESIFTGLIVQQQIKVREASAPQLIVECRHAAMKMTAVRSNAGYFDQSDSGIIEALLGKAGITGDIDPTSLKHKQMLQVATSDWDFLLARAQANGLLIWPDADKLAVKKPATDGASACTLQFGATLLEFDAEIDARQQYKAVRSIAWDPAQQSLLEVDGATPGFSGPGNLNADDLAAVAAAERQPLRNSGLVEAEAQAWADGEWLRSRVNKVCGRGKCEGIASIKPGGVVTLSGVGARCNGKVFVTGVRHVYDLVQGWKTHVQFGGLDRLPPDDMSAPPAGALLARVAGLQIGIVVSNEDPDGEDRVRVRLPMIDNAEDGIWARVASLDAGKERGFFFRPEIDDEVVVGFLDEDPRHGIILGMLHSSAKPAPFKGSDDNHLKGYVSREKMKLTFDDEKKVIVVETPAGNSITISDDDKSIVLADQHSNKITMNADGIKIESSKALELKAGTEARMESGTGFSAKGGTELKLEGGTQAEISSSAVTKVKGGIVQIN</sequence>
<keyword evidence="3" id="KW-1185">Reference proteome</keyword>
<proteinExistence type="predicted"/>
<dbReference type="InterPro" id="IPR037026">
    <property type="entry name" value="Vgr_OB-fold_dom_sf"/>
</dbReference>
<dbReference type="Pfam" id="PF04717">
    <property type="entry name" value="Phage_base_V"/>
    <property type="match status" value="1"/>
</dbReference>
<name>A0ABP9QU80_9RHOO</name>
<dbReference type="NCBIfam" id="TIGR01646">
    <property type="entry name" value="vgr_GE"/>
    <property type="match status" value="1"/>
</dbReference>
<dbReference type="InterPro" id="IPR006533">
    <property type="entry name" value="T6SS_Vgr_RhsGE"/>
</dbReference>
<reference evidence="3" key="1">
    <citation type="journal article" date="2019" name="Int. J. Syst. Evol. Microbiol.">
        <title>The Global Catalogue of Microorganisms (GCM) 10K type strain sequencing project: providing services to taxonomists for standard genome sequencing and annotation.</title>
        <authorList>
            <consortium name="The Broad Institute Genomics Platform"/>
            <consortium name="The Broad Institute Genome Sequencing Center for Infectious Disease"/>
            <person name="Wu L."/>
            <person name="Ma J."/>
        </authorList>
    </citation>
    <scope>NUCLEOTIDE SEQUENCE [LARGE SCALE GENOMIC DNA]</scope>
    <source>
        <strain evidence="3">JCM 18715</strain>
    </source>
</reference>
<gene>
    <name evidence="2" type="ORF">GCM10025770_26700</name>
</gene>
<protein>
    <submittedName>
        <fullName evidence="2">VgrG-related protein</fullName>
    </submittedName>
</protein>
<dbReference type="InterPro" id="IPR006531">
    <property type="entry name" value="Gp5/Vgr_OB"/>
</dbReference>
<organism evidence="2 3">
    <name type="scientific">Viridibacterium curvum</name>
    <dbReference type="NCBI Taxonomy" id="1101404"/>
    <lineage>
        <taxon>Bacteria</taxon>
        <taxon>Pseudomonadati</taxon>
        <taxon>Pseudomonadota</taxon>
        <taxon>Betaproteobacteria</taxon>
        <taxon>Rhodocyclales</taxon>
        <taxon>Rhodocyclaceae</taxon>
        <taxon>Viridibacterium</taxon>
    </lineage>
</organism>
<dbReference type="SUPFAM" id="SSF69279">
    <property type="entry name" value="Phage tail proteins"/>
    <property type="match status" value="1"/>
</dbReference>
<dbReference type="EMBL" id="BAABLD010000008">
    <property type="protein sequence ID" value="GAA5167672.1"/>
    <property type="molecule type" value="Genomic_DNA"/>
</dbReference>
<dbReference type="Pfam" id="PF05954">
    <property type="entry name" value="Phage_GPD"/>
    <property type="match status" value="1"/>
</dbReference>
<dbReference type="SUPFAM" id="SSF69255">
    <property type="entry name" value="gp5 N-terminal domain-like"/>
    <property type="match status" value="1"/>
</dbReference>
<comment type="caution">
    <text evidence="2">The sequence shown here is derived from an EMBL/GenBank/DDBJ whole genome shotgun (WGS) entry which is preliminary data.</text>
</comment>
<accession>A0ABP9QU80</accession>
<dbReference type="Gene3D" id="2.40.50.230">
    <property type="entry name" value="Gp5 N-terminal domain"/>
    <property type="match status" value="1"/>
</dbReference>
<dbReference type="Proteomes" id="UP001500547">
    <property type="component" value="Unassembled WGS sequence"/>
</dbReference>